<dbReference type="EMBL" id="DQIR01064458">
    <property type="protein sequence ID" value="HDA19934.1"/>
    <property type="molecule type" value="Transcribed_RNA"/>
</dbReference>
<evidence type="ECO:0000313" key="1">
    <source>
        <dbReference type="EMBL" id="HDA14423.1"/>
    </source>
</evidence>
<proteinExistence type="predicted"/>
<dbReference type="EMBL" id="DQIR01058947">
    <property type="protein sequence ID" value="HDA14423.1"/>
    <property type="molecule type" value="Transcribed_RNA"/>
</dbReference>
<sequence length="156" mass="16387">MAPHHSGFSTNVSFSDYTHPSQAAETPTAHSLPPALPAQFLSICIARPLPEALLASGRERGGLCSRSPRGPLSWVWPLGAALLKNTPAGRLGEGASFPAASPCLTHVACPWGRSWPGHCVPAYLCLQHMPSLASVTCSLSNLWDSTSPPSTKEAAH</sequence>
<organism evidence="1">
    <name type="scientific">Sus scrofa</name>
    <name type="common">Pig</name>
    <dbReference type="NCBI Taxonomy" id="9823"/>
    <lineage>
        <taxon>Eukaryota</taxon>
        <taxon>Metazoa</taxon>
        <taxon>Chordata</taxon>
        <taxon>Craniata</taxon>
        <taxon>Vertebrata</taxon>
        <taxon>Euteleostomi</taxon>
        <taxon>Mammalia</taxon>
        <taxon>Eutheria</taxon>
        <taxon>Laurasiatheria</taxon>
        <taxon>Artiodactyla</taxon>
        <taxon>Suina</taxon>
        <taxon>Suidae</taxon>
        <taxon>Sus</taxon>
    </lineage>
</organism>
<accession>A0A480GPT0</accession>
<name>A0A480GPT0_PIG</name>
<protein>
    <submittedName>
        <fullName evidence="1">Uncharacterized protein</fullName>
    </submittedName>
</protein>
<dbReference type="AlphaFoldDB" id="A0A480GPT0"/>
<reference evidence="1" key="1">
    <citation type="journal article" date="2019" name="PeerJ">
        <title>Genes of the pig, Sus scrofa, reconstructed with EvidentialGene.</title>
        <authorList>
            <person name="Gilbert D.G."/>
        </authorList>
    </citation>
    <scope>NUCLEOTIDE SEQUENCE</scope>
</reference>